<protein>
    <submittedName>
        <fullName evidence="2">Uncharacterized protein</fullName>
    </submittedName>
</protein>
<evidence type="ECO:0000313" key="3">
    <source>
        <dbReference type="Proteomes" id="UP001642487"/>
    </source>
</evidence>
<feature type="transmembrane region" description="Helical" evidence="1">
    <location>
        <begin position="43"/>
        <end position="69"/>
    </location>
</feature>
<dbReference type="Proteomes" id="UP001642487">
    <property type="component" value="Chromosome 2"/>
</dbReference>
<reference evidence="2 3" key="1">
    <citation type="submission" date="2024-03" db="EMBL/GenBank/DDBJ databases">
        <authorList>
            <person name="Gkanogiannis A."/>
            <person name="Becerra Lopez-Lavalle L."/>
        </authorList>
    </citation>
    <scope>NUCLEOTIDE SEQUENCE [LARGE SCALE GENOMIC DNA]</scope>
</reference>
<proteinExistence type="predicted"/>
<organism evidence="2 3">
    <name type="scientific">Citrullus colocynthis</name>
    <name type="common">colocynth</name>
    <dbReference type="NCBI Taxonomy" id="252529"/>
    <lineage>
        <taxon>Eukaryota</taxon>
        <taxon>Viridiplantae</taxon>
        <taxon>Streptophyta</taxon>
        <taxon>Embryophyta</taxon>
        <taxon>Tracheophyta</taxon>
        <taxon>Spermatophyta</taxon>
        <taxon>Magnoliopsida</taxon>
        <taxon>eudicotyledons</taxon>
        <taxon>Gunneridae</taxon>
        <taxon>Pentapetalae</taxon>
        <taxon>rosids</taxon>
        <taxon>fabids</taxon>
        <taxon>Cucurbitales</taxon>
        <taxon>Cucurbitaceae</taxon>
        <taxon>Benincaseae</taxon>
        <taxon>Citrullus</taxon>
    </lineage>
</organism>
<dbReference type="EMBL" id="OZ021736">
    <property type="protein sequence ID" value="CAK9316312.1"/>
    <property type="molecule type" value="Genomic_DNA"/>
</dbReference>
<sequence length="70" mass="8187">MTNHSSPFGKVEPPSTQPPLLLFIFFLSRPLHFSEQQQPTNNLLLLNFLLNVCVFFSFPSVYRLLFFLVR</sequence>
<keyword evidence="3" id="KW-1185">Reference proteome</keyword>
<keyword evidence="1" id="KW-0472">Membrane</keyword>
<evidence type="ECO:0000313" key="2">
    <source>
        <dbReference type="EMBL" id="CAK9316312.1"/>
    </source>
</evidence>
<name>A0ABP0YCB2_9ROSI</name>
<keyword evidence="1" id="KW-1133">Transmembrane helix</keyword>
<accession>A0ABP0YCB2</accession>
<evidence type="ECO:0000256" key="1">
    <source>
        <dbReference type="SAM" id="Phobius"/>
    </source>
</evidence>
<keyword evidence="1" id="KW-0812">Transmembrane</keyword>
<gene>
    <name evidence="2" type="ORF">CITCOLO1_LOCUS8173</name>
</gene>